<protein>
    <recommendedName>
        <fullName evidence="3">DUF3052 family protein</fullName>
    </recommendedName>
</protein>
<dbReference type="OrthoDB" id="9800461at2"/>
<evidence type="ECO:0008006" key="3">
    <source>
        <dbReference type="Google" id="ProtNLM"/>
    </source>
</evidence>
<dbReference type="Proteomes" id="UP000324595">
    <property type="component" value="Unassembled WGS sequence"/>
</dbReference>
<reference evidence="1 2" key="1">
    <citation type="submission" date="2019-07" db="EMBL/GenBank/DDBJ databases">
        <title>Genomic Encyclopedia of Archaeal and Bacterial Type Strains, Phase II (KMG-II): from individual species to whole genera.</title>
        <authorList>
            <person name="Goeker M."/>
        </authorList>
    </citation>
    <scope>NUCLEOTIDE SEQUENCE [LARGE SCALE GENOMIC DNA]</scope>
    <source>
        <strain evidence="1 2">DSM 21935</strain>
    </source>
</reference>
<organism evidence="1 2">
    <name type="scientific">Fodinibius salinus</name>
    <dbReference type="NCBI Taxonomy" id="860790"/>
    <lineage>
        <taxon>Bacteria</taxon>
        <taxon>Pseudomonadati</taxon>
        <taxon>Balneolota</taxon>
        <taxon>Balneolia</taxon>
        <taxon>Balneolales</taxon>
        <taxon>Balneolaceae</taxon>
        <taxon>Fodinibius</taxon>
    </lineage>
</organism>
<evidence type="ECO:0000313" key="1">
    <source>
        <dbReference type="EMBL" id="TYP93305.1"/>
    </source>
</evidence>
<dbReference type="EMBL" id="VNHY01000002">
    <property type="protein sequence ID" value="TYP93305.1"/>
    <property type="molecule type" value="Genomic_DNA"/>
</dbReference>
<sequence length="128" mass="14379">MSSETVAENMNIESGMEIGFFHEPDDIMDLLGDLPDDVEFTDNLVGARVDILLAFIENRKTLEACLSLLKGSMKRDGTLWLAYEDGDENEDSELDQEYIINFASSLNLTAVGDVSFNDDWMAVQCERE</sequence>
<keyword evidence="2" id="KW-1185">Reference proteome</keyword>
<evidence type="ECO:0000313" key="2">
    <source>
        <dbReference type="Proteomes" id="UP000324595"/>
    </source>
</evidence>
<name>A0A5D3YIB9_9BACT</name>
<accession>A0A5D3YIB9</accession>
<gene>
    <name evidence="1" type="ORF">LX73_1005</name>
</gene>
<dbReference type="AlphaFoldDB" id="A0A5D3YIB9"/>
<proteinExistence type="predicted"/>
<comment type="caution">
    <text evidence="1">The sequence shown here is derived from an EMBL/GenBank/DDBJ whole genome shotgun (WGS) entry which is preliminary data.</text>
</comment>
<dbReference type="RefSeq" id="WP_148898381.1">
    <property type="nucleotide sequence ID" value="NZ_VNHY01000002.1"/>
</dbReference>